<comment type="caution">
    <text evidence="2">The sequence shown here is derived from an EMBL/GenBank/DDBJ whole genome shotgun (WGS) entry which is preliminary data.</text>
</comment>
<evidence type="ECO:0000313" key="3">
    <source>
        <dbReference type="Proteomes" id="UP001500456"/>
    </source>
</evidence>
<dbReference type="RefSeq" id="WP_345562360.1">
    <property type="nucleotide sequence ID" value="NZ_BAAAZX010000004.1"/>
</dbReference>
<protein>
    <submittedName>
        <fullName evidence="2">Uncharacterized protein</fullName>
    </submittedName>
</protein>
<sequence length="75" mass="8184">MSSSNGAGTPKTRRHQQIRITDSGHAYAKRAIALLTEEHAECPQTLGSGRLRPLRDDLAAYVGDANWVAELGPLW</sequence>
<organism evidence="2 3">
    <name type="scientific">Streptomyces plumbiresistens</name>
    <dbReference type="NCBI Taxonomy" id="511811"/>
    <lineage>
        <taxon>Bacteria</taxon>
        <taxon>Bacillati</taxon>
        <taxon>Actinomycetota</taxon>
        <taxon>Actinomycetes</taxon>
        <taxon>Kitasatosporales</taxon>
        <taxon>Streptomycetaceae</taxon>
        <taxon>Streptomyces</taxon>
    </lineage>
</organism>
<feature type="region of interest" description="Disordered" evidence="1">
    <location>
        <begin position="1"/>
        <end position="20"/>
    </location>
</feature>
<gene>
    <name evidence="2" type="ORF">GCM10022232_18130</name>
</gene>
<dbReference type="Proteomes" id="UP001500456">
    <property type="component" value="Unassembled WGS sequence"/>
</dbReference>
<name>A0ABP7QPQ2_9ACTN</name>
<keyword evidence="3" id="KW-1185">Reference proteome</keyword>
<evidence type="ECO:0000313" key="2">
    <source>
        <dbReference type="EMBL" id="GAA3985677.1"/>
    </source>
</evidence>
<accession>A0ABP7QPQ2</accession>
<evidence type="ECO:0000256" key="1">
    <source>
        <dbReference type="SAM" id="MobiDB-lite"/>
    </source>
</evidence>
<dbReference type="EMBL" id="BAAAZX010000004">
    <property type="protein sequence ID" value="GAA3985677.1"/>
    <property type="molecule type" value="Genomic_DNA"/>
</dbReference>
<proteinExistence type="predicted"/>
<reference evidence="3" key="1">
    <citation type="journal article" date="2019" name="Int. J. Syst. Evol. Microbiol.">
        <title>The Global Catalogue of Microorganisms (GCM) 10K type strain sequencing project: providing services to taxonomists for standard genome sequencing and annotation.</title>
        <authorList>
            <consortium name="The Broad Institute Genomics Platform"/>
            <consortium name="The Broad Institute Genome Sequencing Center for Infectious Disease"/>
            <person name="Wu L."/>
            <person name="Ma J."/>
        </authorList>
    </citation>
    <scope>NUCLEOTIDE SEQUENCE [LARGE SCALE GENOMIC DNA]</scope>
    <source>
        <strain evidence="3">JCM 16924</strain>
    </source>
</reference>